<feature type="domain" description="YetF-like N-terminal transmembrane" evidence="9">
    <location>
        <begin position="17"/>
        <end position="81"/>
    </location>
</feature>
<dbReference type="InterPro" id="IPR023090">
    <property type="entry name" value="UPF0702_alpha/beta_dom_sf"/>
</dbReference>
<dbReference type="EMBL" id="QWEI01000006">
    <property type="protein sequence ID" value="RHW35888.1"/>
    <property type="molecule type" value="Genomic_DNA"/>
</dbReference>
<evidence type="ECO:0000256" key="2">
    <source>
        <dbReference type="ARBA" id="ARBA00006448"/>
    </source>
</evidence>
<comment type="subcellular location">
    <subcellularLocation>
        <location evidence="1">Cell membrane</location>
        <topology evidence="1">Multi-pass membrane protein</topology>
    </subcellularLocation>
</comment>
<dbReference type="PANTHER" id="PTHR34582:SF6">
    <property type="entry name" value="UPF0702 TRANSMEMBRANE PROTEIN YCAP"/>
    <property type="match status" value="1"/>
</dbReference>
<accession>A0A396SKZ7</accession>
<evidence type="ECO:0000313" key="10">
    <source>
        <dbReference type="EMBL" id="RHW35888.1"/>
    </source>
</evidence>
<dbReference type="PANTHER" id="PTHR34582">
    <property type="entry name" value="UPF0702 TRANSMEMBRANE PROTEIN YCAP"/>
    <property type="match status" value="1"/>
</dbReference>
<proteinExistence type="inferred from homology"/>
<dbReference type="Proteomes" id="UP000265692">
    <property type="component" value="Unassembled WGS sequence"/>
</dbReference>
<organism evidence="10 11">
    <name type="scientific">Ureibacillus yapensis</name>
    <dbReference type="NCBI Taxonomy" id="2304605"/>
    <lineage>
        <taxon>Bacteria</taxon>
        <taxon>Bacillati</taxon>
        <taxon>Bacillota</taxon>
        <taxon>Bacilli</taxon>
        <taxon>Bacillales</taxon>
        <taxon>Caryophanaceae</taxon>
        <taxon>Ureibacillus</taxon>
    </lineage>
</organism>
<dbReference type="InterPro" id="IPR007353">
    <property type="entry name" value="DUF421"/>
</dbReference>
<keyword evidence="3" id="KW-1003">Cell membrane</keyword>
<evidence type="ECO:0000256" key="4">
    <source>
        <dbReference type="ARBA" id="ARBA00022692"/>
    </source>
</evidence>
<feature type="transmembrane region" description="Helical" evidence="7">
    <location>
        <begin position="64"/>
        <end position="86"/>
    </location>
</feature>
<keyword evidence="6 7" id="KW-0472">Membrane</keyword>
<dbReference type="RefSeq" id="WP_118876707.1">
    <property type="nucleotide sequence ID" value="NZ_QWEI01000006.1"/>
</dbReference>
<name>A0A396SKZ7_9BACL</name>
<keyword evidence="11" id="KW-1185">Reference proteome</keyword>
<evidence type="ECO:0000313" key="11">
    <source>
        <dbReference type="Proteomes" id="UP000265692"/>
    </source>
</evidence>
<evidence type="ECO:0000256" key="5">
    <source>
        <dbReference type="ARBA" id="ARBA00022989"/>
    </source>
</evidence>
<evidence type="ECO:0000256" key="6">
    <source>
        <dbReference type="ARBA" id="ARBA00023136"/>
    </source>
</evidence>
<keyword evidence="4 7" id="KW-0812">Transmembrane</keyword>
<evidence type="ECO:0000256" key="3">
    <source>
        <dbReference type="ARBA" id="ARBA00022475"/>
    </source>
</evidence>
<dbReference type="GO" id="GO:0005886">
    <property type="term" value="C:plasma membrane"/>
    <property type="evidence" value="ECO:0007669"/>
    <property type="project" value="UniProtKB-SubCell"/>
</dbReference>
<evidence type="ECO:0000256" key="7">
    <source>
        <dbReference type="SAM" id="Phobius"/>
    </source>
</evidence>
<gene>
    <name evidence="10" type="ORF">D1B33_12380</name>
</gene>
<keyword evidence="5 7" id="KW-1133">Transmembrane helix</keyword>
<reference evidence="10 11" key="1">
    <citation type="submission" date="2018-08" db="EMBL/GenBank/DDBJ databases">
        <title>Lysinibacillus sp. YLB-03 draft genome sequence.</title>
        <authorList>
            <person name="Yu L."/>
        </authorList>
    </citation>
    <scope>NUCLEOTIDE SEQUENCE [LARGE SCALE GENOMIC DNA]</scope>
    <source>
        <strain evidence="10 11">YLB-03</strain>
    </source>
</reference>
<feature type="transmembrane region" description="Helical" evidence="7">
    <location>
        <begin position="6"/>
        <end position="27"/>
    </location>
</feature>
<evidence type="ECO:0000256" key="1">
    <source>
        <dbReference type="ARBA" id="ARBA00004651"/>
    </source>
</evidence>
<comment type="caution">
    <text evidence="10">The sequence shown here is derived from an EMBL/GenBank/DDBJ whole genome shotgun (WGS) entry which is preliminary data.</text>
</comment>
<feature type="domain" description="YetF C-terminal" evidence="8">
    <location>
        <begin position="87"/>
        <end position="161"/>
    </location>
</feature>
<sequence>MFFSSWQSIASTIIVGILAYISLIILLRISGKRTLSEFSAFDLVVSVAIGSVLSTIMLDKQVKLADGITAMAVLIAMQYMGAWLAVRSKFFEGLIKATPELLYYNGEYFSSTMKKARIQEEEILQAARSSGIASMMEVEAVVLESNGNLSVIQKTDSEEMPTIRNVEKED</sequence>
<dbReference type="Pfam" id="PF20730">
    <property type="entry name" value="YetF_N"/>
    <property type="match status" value="1"/>
</dbReference>
<evidence type="ECO:0000259" key="9">
    <source>
        <dbReference type="Pfam" id="PF20730"/>
    </source>
</evidence>
<comment type="similarity">
    <text evidence="2">Belongs to the UPF0702 family.</text>
</comment>
<dbReference type="OrthoDB" id="9778331at2"/>
<evidence type="ECO:0000259" key="8">
    <source>
        <dbReference type="Pfam" id="PF04239"/>
    </source>
</evidence>
<protein>
    <submittedName>
        <fullName evidence="10">DUF421 domain-containing protein</fullName>
    </submittedName>
</protein>
<dbReference type="AlphaFoldDB" id="A0A396SKZ7"/>
<dbReference type="Gene3D" id="3.30.240.20">
    <property type="entry name" value="bsu07140 like domains"/>
    <property type="match status" value="1"/>
</dbReference>
<dbReference type="InterPro" id="IPR048454">
    <property type="entry name" value="YetF_N"/>
</dbReference>
<dbReference type="Pfam" id="PF04239">
    <property type="entry name" value="DUF421"/>
    <property type="match status" value="1"/>
</dbReference>
<feature type="transmembrane region" description="Helical" evidence="7">
    <location>
        <begin position="39"/>
        <end position="58"/>
    </location>
</feature>